<accession>A0ABU7RRB6</accession>
<dbReference type="RefSeq" id="WP_331214142.1">
    <property type="nucleotide sequence ID" value="NZ_JAZGQK010000007.1"/>
</dbReference>
<reference evidence="1 2" key="1">
    <citation type="submission" date="2024-01" db="EMBL/GenBank/DDBJ databases">
        <title>Genome insights into Plantactinospora sonchi sp. nov.</title>
        <authorList>
            <person name="Wang L."/>
        </authorList>
    </citation>
    <scope>NUCLEOTIDE SEQUENCE [LARGE SCALE GENOMIC DNA]</scope>
    <source>
        <strain evidence="1 2">NEAU-QY2</strain>
    </source>
</reference>
<evidence type="ECO:0000313" key="2">
    <source>
        <dbReference type="Proteomes" id="UP001332243"/>
    </source>
</evidence>
<dbReference type="Proteomes" id="UP001332243">
    <property type="component" value="Unassembled WGS sequence"/>
</dbReference>
<name>A0ABU7RRB6_9ACTN</name>
<keyword evidence="2" id="KW-1185">Reference proteome</keyword>
<dbReference type="EMBL" id="JAZGQK010000007">
    <property type="protein sequence ID" value="MEE6259031.1"/>
    <property type="molecule type" value="Genomic_DNA"/>
</dbReference>
<proteinExistence type="predicted"/>
<organism evidence="1 2">
    <name type="scientific">Plantactinospora sonchi</name>
    <dbReference type="NCBI Taxonomy" id="1544735"/>
    <lineage>
        <taxon>Bacteria</taxon>
        <taxon>Bacillati</taxon>
        <taxon>Actinomycetota</taxon>
        <taxon>Actinomycetes</taxon>
        <taxon>Micromonosporales</taxon>
        <taxon>Micromonosporaceae</taxon>
        <taxon>Plantactinospora</taxon>
    </lineage>
</organism>
<sequence>MVEDAAGGWAEQRRRAVAAHAAADQRRRAAETDEARQLVAAFVREAQERGLRPTRLTALAYNGRTRYRTALTGWYLDHSRIYAIGVAGDFYLLTVPAGLRARLTGVSPPPQPPKLIIGEGGPDGHSIPLPTLLRQRLDAGDNWP</sequence>
<gene>
    <name evidence="1" type="ORF">V1633_11085</name>
</gene>
<protein>
    <submittedName>
        <fullName evidence="1">Uncharacterized protein</fullName>
    </submittedName>
</protein>
<evidence type="ECO:0000313" key="1">
    <source>
        <dbReference type="EMBL" id="MEE6259031.1"/>
    </source>
</evidence>
<comment type="caution">
    <text evidence="1">The sequence shown here is derived from an EMBL/GenBank/DDBJ whole genome shotgun (WGS) entry which is preliminary data.</text>
</comment>